<accession>A0A8S3PW41</accession>
<keyword evidence="2" id="KW-1185">Reference proteome</keyword>
<proteinExistence type="predicted"/>
<gene>
    <name evidence="1" type="ORF">MEDL_2691</name>
</gene>
<evidence type="ECO:0000313" key="2">
    <source>
        <dbReference type="Proteomes" id="UP000683360"/>
    </source>
</evidence>
<comment type="caution">
    <text evidence="1">The sequence shown here is derived from an EMBL/GenBank/DDBJ whole genome shotgun (WGS) entry which is preliminary data.</text>
</comment>
<name>A0A8S3PW41_MYTED</name>
<reference evidence="1" key="1">
    <citation type="submission" date="2021-03" db="EMBL/GenBank/DDBJ databases">
        <authorList>
            <person name="Bekaert M."/>
        </authorList>
    </citation>
    <scope>NUCLEOTIDE SEQUENCE</scope>
</reference>
<dbReference type="AlphaFoldDB" id="A0A8S3PW41"/>
<sequence>MIPKNFKCLDLACTRLCIYTRDYNMEQRVNALNRKIKFVAHDEVLPKSSQELSDISVQWLLSSLKHSGFFELLKKSVKCVENSLNPGRHNPVTSHASPEELFGIHTYFKERPVSQLSHNIPPRTPKDADQFTYIDTRLDDILTLNEPSLLKREEFSDIVRVFSGDNPARQFKAGQQRGGNYSRLCGVHSKNHINFEACLKINLLDLEERRRLVLGGEVWLKFGNLKNAELIEELECRNVNTDNMDRNTLKDELTELMHGVTRPPALLMKDPRISTKT</sequence>
<dbReference type="Proteomes" id="UP000683360">
    <property type="component" value="Unassembled WGS sequence"/>
</dbReference>
<protein>
    <submittedName>
        <fullName evidence="1">Uncharacterized protein</fullName>
    </submittedName>
</protein>
<organism evidence="1 2">
    <name type="scientific">Mytilus edulis</name>
    <name type="common">Blue mussel</name>
    <dbReference type="NCBI Taxonomy" id="6550"/>
    <lineage>
        <taxon>Eukaryota</taxon>
        <taxon>Metazoa</taxon>
        <taxon>Spiralia</taxon>
        <taxon>Lophotrochozoa</taxon>
        <taxon>Mollusca</taxon>
        <taxon>Bivalvia</taxon>
        <taxon>Autobranchia</taxon>
        <taxon>Pteriomorphia</taxon>
        <taxon>Mytilida</taxon>
        <taxon>Mytiloidea</taxon>
        <taxon>Mytilidae</taxon>
        <taxon>Mytilinae</taxon>
        <taxon>Mytilus</taxon>
    </lineage>
</organism>
<evidence type="ECO:0000313" key="1">
    <source>
        <dbReference type="EMBL" id="CAG2187203.1"/>
    </source>
</evidence>
<dbReference type="EMBL" id="CAJPWZ010000159">
    <property type="protein sequence ID" value="CAG2187203.1"/>
    <property type="molecule type" value="Genomic_DNA"/>
</dbReference>